<evidence type="ECO:0000313" key="6">
    <source>
        <dbReference type="EMBL" id="MCC9629576.1"/>
    </source>
</evidence>
<dbReference type="AlphaFoldDB" id="A0A9X1SH98"/>
<evidence type="ECO:0000256" key="5">
    <source>
        <dbReference type="SAM" id="Phobius"/>
    </source>
</evidence>
<evidence type="ECO:0000256" key="2">
    <source>
        <dbReference type="ARBA" id="ARBA00022692"/>
    </source>
</evidence>
<comment type="subcellular location">
    <subcellularLocation>
        <location evidence="1">Membrane</location>
        <topology evidence="1">Multi-pass membrane protein</topology>
    </subcellularLocation>
</comment>
<proteinExistence type="predicted"/>
<keyword evidence="4 5" id="KW-0472">Membrane</keyword>
<reference evidence="6" key="1">
    <citation type="submission" date="2021-11" db="EMBL/GenBank/DDBJ databases">
        <title>Genome sequence.</title>
        <authorList>
            <person name="Sun Q."/>
        </authorList>
    </citation>
    <scope>NUCLEOTIDE SEQUENCE</scope>
    <source>
        <strain evidence="6">JC732</strain>
    </source>
</reference>
<feature type="transmembrane region" description="Helical" evidence="5">
    <location>
        <begin position="87"/>
        <end position="103"/>
    </location>
</feature>
<keyword evidence="7" id="KW-1185">Reference proteome</keyword>
<protein>
    <submittedName>
        <fullName evidence="6">DUF4870 domain-containing protein</fullName>
    </submittedName>
</protein>
<gene>
    <name evidence="6" type="ORF">LOC68_14375</name>
</gene>
<dbReference type="EMBL" id="JAJKFT010000010">
    <property type="protein sequence ID" value="MCC9629576.1"/>
    <property type="molecule type" value="Genomic_DNA"/>
</dbReference>
<dbReference type="Proteomes" id="UP001139103">
    <property type="component" value="Unassembled WGS sequence"/>
</dbReference>
<comment type="caution">
    <text evidence="6">The sequence shown here is derived from an EMBL/GenBank/DDBJ whole genome shotgun (WGS) entry which is preliminary data.</text>
</comment>
<name>A0A9X1SH98_9BACT</name>
<dbReference type="RefSeq" id="WP_230219945.1">
    <property type="nucleotide sequence ID" value="NZ_JAJKFT010000010.1"/>
</dbReference>
<dbReference type="Pfam" id="PF09685">
    <property type="entry name" value="MamF_MmsF"/>
    <property type="match status" value="1"/>
</dbReference>
<evidence type="ECO:0000256" key="3">
    <source>
        <dbReference type="ARBA" id="ARBA00022989"/>
    </source>
</evidence>
<feature type="transmembrane region" description="Helical" evidence="5">
    <location>
        <begin position="20"/>
        <end position="41"/>
    </location>
</feature>
<keyword evidence="3 5" id="KW-1133">Transmembrane helix</keyword>
<accession>A0A9X1SH98</accession>
<sequence>MEAEIPTPENRTMAMLCHLLSFSGYVIPIPLVAVIAPLILWSMKKEESEFIDHHGRESINFQLSILIYVTIGVVLICAYVGFLLLPAIGAFAIVMPIIAAVKANQGEWYRYPLCIRFF</sequence>
<evidence type="ECO:0000256" key="1">
    <source>
        <dbReference type="ARBA" id="ARBA00004141"/>
    </source>
</evidence>
<evidence type="ECO:0000313" key="7">
    <source>
        <dbReference type="Proteomes" id="UP001139103"/>
    </source>
</evidence>
<feature type="transmembrane region" description="Helical" evidence="5">
    <location>
        <begin position="61"/>
        <end position="81"/>
    </location>
</feature>
<evidence type="ECO:0000256" key="4">
    <source>
        <dbReference type="ARBA" id="ARBA00023136"/>
    </source>
</evidence>
<keyword evidence="2 5" id="KW-0812">Transmembrane</keyword>
<organism evidence="6 7">
    <name type="scientific">Blastopirellula sediminis</name>
    <dbReference type="NCBI Taxonomy" id="2894196"/>
    <lineage>
        <taxon>Bacteria</taxon>
        <taxon>Pseudomonadati</taxon>
        <taxon>Planctomycetota</taxon>
        <taxon>Planctomycetia</taxon>
        <taxon>Pirellulales</taxon>
        <taxon>Pirellulaceae</taxon>
        <taxon>Blastopirellula</taxon>
    </lineage>
</organism>
<dbReference type="InterPro" id="IPR019109">
    <property type="entry name" value="MamF_MmsF"/>
</dbReference>